<organism evidence="11 12">
    <name type="scientific">Exocentrus adspersus</name>
    <dbReference type="NCBI Taxonomy" id="1586481"/>
    <lineage>
        <taxon>Eukaryota</taxon>
        <taxon>Metazoa</taxon>
        <taxon>Ecdysozoa</taxon>
        <taxon>Arthropoda</taxon>
        <taxon>Hexapoda</taxon>
        <taxon>Insecta</taxon>
        <taxon>Pterygota</taxon>
        <taxon>Neoptera</taxon>
        <taxon>Endopterygota</taxon>
        <taxon>Coleoptera</taxon>
        <taxon>Polyphaga</taxon>
        <taxon>Cucujiformia</taxon>
        <taxon>Chrysomeloidea</taxon>
        <taxon>Cerambycidae</taxon>
        <taxon>Lamiinae</taxon>
        <taxon>Acanthocinini</taxon>
        <taxon>Exocentrus</taxon>
    </lineage>
</organism>
<keyword evidence="7" id="KW-0498">Mitosis</keyword>
<dbReference type="Proteomes" id="UP001159042">
    <property type="component" value="Unassembled WGS sequence"/>
</dbReference>
<dbReference type="GO" id="GO:0005874">
    <property type="term" value="C:microtubule"/>
    <property type="evidence" value="ECO:0007669"/>
    <property type="project" value="UniProtKB-KW"/>
</dbReference>
<evidence type="ECO:0000259" key="10">
    <source>
        <dbReference type="Pfam" id="PF13925"/>
    </source>
</evidence>
<protein>
    <recommendedName>
        <fullName evidence="7">Katanin p80 WD40 repeat-containing subunit B1</fullName>
        <shortName evidence="7">Katanin p80 subunit B1</shortName>
    </recommendedName>
    <alternativeName>
        <fullName evidence="7">p80 katanin</fullName>
    </alternativeName>
</protein>
<dbReference type="Pfam" id="PF00400">
    <property type="entry name" value="WD40"/>
    <property type="match status" value="6"/>
</dbReference>
<reference evidence="11 12" key="1">
    <citation type="journal article" date="2023" name="Insect Mol. Biol.">
        <title>Genome sequencing provides insights into the evolution of gene families encoding plant cell wall-degrading enzymes in longhorned beetles.</title>
        <authorList>
            <person name="Shin N.R."/>
            <person name="Okamura Y."/>
            <person name="Kirsch R."/>
            <person name="Pauchet Y."/>
        </authorList>
    </citation>
    <scope>NUCLEOTIDE SEQUENCE [LARGE SCALE GENOMIC DNA]</scope>
    <source>
        <strain evidence="11">EAD_L_NR</strain>
    </source>
</reference>
<dbReference type="FunFam" id="2.130.10.10:FF:000462">
    <property type="entry name" value="Katanin p80 WD40 repeat-containing subunit B1"/>
    <property type="match status" value="1"/>
</dbReference>
<feature type="domain" description="Katanin p80 subunit C-terminal" evidence="10">
    <location>
        <begin position="629"/>
        <end position="766"/>
    </location>
</feature>
<dbReference type="Pfam" id="PF13925">
    <property type="entry name" value="Katanin_con80"/>
    <property type="match status" value="1"/>
</dbReference>
<dbReference type="GO" id="GO:0008352">
    <property type="term" value="C:katanin complex"/>
    <property type="evidence" value="ECO:0007669"/>
    <property type="project" value="InterPro"/>
</dbReference>
<keyword evidence="7" id="KW-0131">Cell cycle</keyword>
<comment type="function">
    <text evidence="7">Participates in a complex which severs microtubules in an ATP-dependent manner. May act to target the enzymatic subunit of this complex to sites of action such as the centrosome. Microtubule severing may promote rapid reorganization of cellular microtubule arrays and the release of microtubules from the centrosome following nucleation.</text>
</comment>
<evidence type="ECO:0000313" key="12">
    <source>
        <dbReference type="Proteomes" id="UP001159042"/>
    </source>
</evidence>
<dbReference type="InterPro" id="IPR026962">
    <property type="entry name" value="KTNB1"/>
</dbReference>
<keyword evidence="7" id="KW-0132">Cell division</keyword>
<dbReference type="GO" id="GO:0005813">
    <property type="term" value="C:centrosome"/>
    <property type="evidence" value="ECO:0007669"/>
    <property type="project" value="UniProtKB-SubCell"/>
</dbReference>
<dbReference type="GO" id="GO:0000922">
    <property type="term" value="C:spindle pole"/>
    <property type="evidence" value="ECO:0007669"/>
    <property type="project" value="UniProtKB-SubCell"/>
</dbReference>
<dbReference type="Gene3D" id="2.130.10.10">
    <property type="entry name" value="YVTN repeat-like/Quinoprotein amine dehydrogenase"/>
    <property type="match status" value="2"/>
</dbReference>
<dbReference type="PROSITE" id="PS50294">
    <property type="entry name" value="WD_REPEATS_REGION"/>
    <property type="match status" value="5"/>
</dbReference>
<evidence type="ECO:0000256" key="6">
    <source>
        <dbReference type="ARBA" id="ARBA00023212"/>
    </source>
</evidence>
<evidence type="ECO:0000256" key="8">
    <source>
        <dbReference type="PROSITE-ProRule" id="PRU00221"/>
    </source>
</evidence>
<feature type="repeat" description="WD" evidence="8">
    <location>
        <begin position="183"/>
        <end position="224"/>
    </location>
</feature>
<gene>
    <name evidence="7" type="primary">KATNB1</name>
    <name evidence="11" type="ORF">NQ315_015627</name>
</gene>
<dbReference type="PROSITE" id="PS00678">
    <property type="entry name" value="WD_REPEATS_1"/>
    <property type="match status" value="2"/>
</dbReference>
<keyword evidence="4 7" id="KW-0493">Microtubule</keyword>
<dbReference type="PRINTS" id="PR00320">
    <property type="entry name" value="GPROTEINBRPT"/>
</dbReference>
<dbReference type="GO" id="GO:0007019">
    <property type="term" value="P:microtubule depolymerization"/>
    <property type="evidence" value="ECO:0007669"/>
    <property type="project" value="TreeGrafter"/>
</dbReference>
<evidence type="ECO:0000313" key="11">
    <source>
        <dbReference type="EMBL" id="KAJ8920835.1"/>
    </source>
</evidence>
<evidence type="ECO:0000256" key="1">
    <source>
        <dbReference type="ARBA" id="ARBA00004245"/>
    </source>
</evidence>
<sequence>MASISKRSWKFQDFMAHNANVNCLALGHKSGRVMVTGGDDKKVNLWAVGKQSCFMSLSGHTTPIDCVQFNQLEELVCAGSRAGALKVWDLEAAKLVRTLNGHKYAIKCIDFHPYGDFLVSGSADSSIKIWDTRKKGVIYTYNGHKGTVNSVKFSPDGQWIATGGEDSTVKIWDVRVGRVLKEFQDHINPVTCVEFHPHEFLLASGSLDRSVLFFDLENFNVVSSECDLGAVRCLCFNPDGECLFTGTRDYLKIVGWEPNRLYDSVPVYWGRVSDISTASNQLVGASFHLTNVQVYVVDLKKCKPFGNSSLDTVPSPFTPHQSIRKSFSKAERPPSLKNRTLDVKTIEESTSGTDPEEESTADITNLKDYHEIFKGRGLQRTPPPEPEPFQEPERDNNCDPAKPQILSNINSDSFEALSLDNTVNNYRNSPPPAINANQYSRSKSNLDQVYVSRLVKQQNRENILPNINKTKPVNKFALQRQSSCKDVPEVVPKTGSIKHSVSEANINNGSLSSRTATRKNSFSRPSRNSSVPNVSKIPNLNSARSVERTAVKPIPIPSTPVDIYVSSKISPEERPVEEDEIIVPVSIDKPVGLELDDFLPKNHNTMGFQQQLPDMSEAEVLGVIMRGYEPMMGILSTRQRSLKLVVAQYRSKDMKSAIETALVMEDMAVLVDILGVINNKYSLWNLDLCVSVLPRIPDLLQSKYETYLTAACDTLKLVLKLFGCVIRNNIQSPVGSFGVDIPREERYQKCVKCYEQLNKIRSLIVKKAVAAWKYRFFLKGGTYSDAEPIGLTSAEDVAAQI</sequence>
<keyword evidence="3 8" id="KW-0853">WD repeat</keyword>
<dbReference type="InterPro" id="IPR020472">
    <property type="entry name" value="WD40_PAC1"/>
</dbReference>
<evidence type="ECO:0000256" key="7">
    <source>
        <dbReference type="HAMAP-Rule" id="MF_03022"/>
    </source>
</evidence>
<comment type="caution">
    <text evidence="11">The sequence shown here is derived from an EMBL/GenBank/DDBJ whole genome shotgun (WGS) entry which is preliminary data.</text>
</comment>
<dbReference type="GO" id="GO:0051301">
    <property type="term" value="P:cell division"/>
    <property type="evidence" value="ECO:0007669"/>
    <property type="project" value="UniProtKB-KW"/>
</dbReference>
<feature type="compositionally biased region" description="Basic and acidic residues" evidence="9">
    <location>
        <begin position="365"/>
        <end position="374"/>
    </location>
</feature>
<evidence type="ECO:0000256" key="2">
    <source>
        <dbReference type="ARBA" id="ARBA00022490"/>
    </source>
</evidence>
<keyword evidence="6 7" id="KW-0206">Cytoskeleton</keyword>
<feature type="repeat" description="WD" evidence="8">
    <location>
        <begin position="99"/>
        <end position="140"/>
    </location>
</feature>
<feature type="region of interest" description="Disordered" evidence="9">
    <location>
        <begin position="313"/>
        <end position="402"/>
    </location>
</feature>
<keyword evidence="2 7" id="KW-0963">Cytoplasm</keyword>
<dbReference type="InterPro" id="IPR019775">
    <property type="entry name" value="WD40_repeat_CS"/>
</dbReference>
<accession>A0AAV8W3C6</accession>
<name>A0AAV8W3C6_9CUCU</name>
<dbReference type="InterPro" id="IPR001680">
    <property type="entry name" value="WD40_rpt"/>
</dbReference>
<keyword evidence="12" id="KW-1185">Reference proteome</keyword>
<dbReference type="CDD" id="cd00200">
    <property type="entry name" value="WD40"/>
    <property type="match status" value="1"/>
</dbReference>
<comment type="subunit">
    <text evidence="7">Interacts with KATNA1. This interaction enhances the microtubule binding and severing activity of KATNA1 and also targets this activity to the centrosome.</text>
</comment>
<comment type="subcellular location">
    <subcellularLocation>
        <location evidence="1 7">Cytoplasm</location>
        <location evidence="1 7">Cytoskeleton</location>
    </subcellularLocation>
    <subcellularLocation>
        <location evidence="7">Cytoplasm</location>
    </subcellularLocation>
    <subcellularLocation>
        <location evidence="7">Cytoplasm</location>
        <location evidence="7">Cytoskeleton</location>
        <location evidence="7">Microtubule organizing center</location>
        <location evidence="7">Centrosome</location>
    </subcellularLocation>
    <subcellularLocation>
        <location evidence="7">Cytoplasm</location>
        <location evidence="7">Cytoskeleton</location>
        <location evidence="7">Spindle pole</location>
    </subcellularLocation>
    <subcellularLocation>
        <location evidence="7">Cytoplasm</location>
        <location evidence="7">Cytoskeleton</location>
        <location evidence="7">Spindle</location>
    </subcellularLocation>
    <text evidence="7">Predominantly cytoplasmic. Localized to the interphase centrosome and mitotic spindle poles.</text>
</comment>
<dbReference type="GO" id="GO:0008017">
    <property type="term" value="F:microtubule binding"/>
    <property type="evidence" value="ECO:0007669"/>
    <property type="project" value="UniProtKB-UniRule"/>
</dbReference>
<feature type="repeat" description="WD" evidence="8">
    <location>
        <begin position="141"/>
        <end position="182"/>
    </location>
</feature>
<keyword evidence="5" id="KW-0677">Repeat</keyword>
<feature type="repeat" description="WD" evidence="8">
    <location>
        <begin position="14"/>
        <end position="56"/>
    </location>
</feature>
<dbReference type="GO" id="GO:0051013">
    <property type="term" value="P:microtubule severing"/>
    <property type="evidence" value="ECO:0007669"/>
    <property type="project" value="UniProtKB-UniRule"/>
</dbReference>
<dbReference type="SMART" id="SM00320">
    <property type="entry name" value="WD40"/>
    <property type="match status" value="6"/>
</dbReference>
<evidence type="ECO:0000256" key="9">
    <source>
        <dbReference type="SAM" id="MobiDB-lite"/>
    </source>
</evidence>
<dbReference type="SUPFAM" id="SSF50978">
    <property type="entry name" value="WD40 repeat-like"/>
    <property type="match status" value="1"/>
</dbReference>
<dbReference type="PROSITE" id="PS50082">
    <property type="entry name" value="WD_REPEATS_2"/>
    <property type="match status" value="5"/>
</dbReference>
<dbReference type="HAMAP" id="MF_03022">
    <property type="entry name" value="Katanin_p80_B1"/>
    <property type="match status" value="1"/>
</dbReference>
<proteinExistence type="inferred from homology"/>
<dbReference type="InterPro" id="IPR028021">
    <property type="entry name" value="Katanin_C-terminal"/>
</dbReference>
<evidence type="ECO:0000256" key="3">
    <source>
        <dbReference type="ARBA" id="ARBA00022574"/>
    </source>
</evidence>
<feature type="compositionally biased region" description="Basic and acidic residues" evidence="9">
    <location>
        <begin position="328"/>
        <end position="347"/>
    </location>
</feature>
<dbReference type="InterPro" id="IPR015943">
    <property type="entry name" value="WD40/YVTN_repeat-like_dom_sf"/>
</dbReference>
<dbReference type="InterPro" id="IPR036322">
    <property type="entry name" value="WD40_repeat_dom_sf"/>
</dbReference>
<dbReference type="PANTHER" id="PTHR19845">
    <property type="entry name" value="KATANIN P80 SUBUNIT"/>
    <property type="match status" value="1"/>
</dbReference>
<dbReference type="GO" id="GO:0005737">
    <property type="term" value="C:cytoplasm"/>
    <property type="evidence" value="ECO:0007669"/>
    <property type="project" value="UniProtKB-SubCell"/>
</dbReference>
<comment type="similarity">
    <text evidence="7">Belongs to the WD repeat KATNB1 family.</text>
</comment>
<evidence type="ECO:0000256" key="5">
    <source>
        <dbReference type="ARBA" id="ARBA00022737"/>
    </source>
</evidence>
<dbReference type="EMBL" id="JANEYG010000012">
    <property type="protein sequence ID" value="KAJ8920835.1"/>
    <property type="molecule type" value="Genomic_DNA"/>
</dbReference>
<feature type="repeat" description="WD" evidence="8">
    <location>
        <begin position="57"/>
        <end position="98"/>
    </location>
</feature>
<dbReference type="AlphaFoldDB" id="A0AAV8W3C6"/>
<dbReference type="PANTHER" id="PTHR19845:SF0">
    <property type="entry name" value="KATANIN P80 WD40 REPEAT-CONTAINING SUBUNIT B1"/>
    <property type="match status" value="1"/>
</dbReference>
<feature type="region of interest" description="Disordered" evidence="9">
    <location>
        <begin position="501"/>
        <end position="537"/>
    </location>
</feature>
<evidence type="ECO:0000256" key="4">
    <source>
        <dbReference type="ARBA" id="ARBA00022701"/>
    </source>
</evidence>